<keyword evidence="4 6" id="KW-0274">FAD</keyword>
<dbReference type="Proteomes" id="UP000014074">
    <property type="component" value="Unassembled WGS sequence"/>
</dbReference>
<evidence type="ECO:0000256" key="1">
    <source>
        <dbReference type="ARBA" id="ARBA00001974"/>
    </source>
</evidence>
<dbReference type="RefSeq" id="XP_007916802.1">
    <property type="nucleotide sequence ID" value="XM_007918611.1"/>
</dbReference>
<dbReference type="Pfam" id="PF02770">
    <property type="entry name" value="Acyl-CoA_dh_M"/>
    <property type="match status" value="1"/>
</dbReference>
<dbReference type="KEGG" id="tmn:UCRPA7_6069"/>
<evidence type="ECO:0000313" key="11">
    <source>
        <dbReference type="Proteomes" id="UP000014074"/>
    </source>
</evidence>
<dbReference type="AlphaFoldDB" id="R8BGC2"/>
<dbReference type="HOGENOM" id="CLU_018204_4_1_1"/>
<organism evidence="10 11">
    <name type="scientific">Phaeoacremonium minimum (strain UCR-PA7)</name>
    <name type="common">Esca disease fungus</name>
    <name type="synonym">Togninia minima</name>
    <dbReference type="NCBI Taxonomy" id="1286976"/>
    <lineage>
        <taxon>Eukaryota</taxon>
        <taxon>Fungi</taxon>
        <taxon>Dikarya</taxon>
        <taxon>Ascomycota</taxon>
        <taxon>Pezizomycotina</taxon>
        <taxon>Sordariomycetes</taxon>
        <taxon>Sordariomycetidae</taxon>
        <taxon>Togniniales</taxon>
        <taxon>Togniniaceae</taxon>
        <taxon>Phaeoacremonium</taxon>
    </lineage>
</organism>
<dbReference type="GO" id="GO:0050660">
    <property type="term" value="F:flavin adenine dinucleotide binding"/>
    <property type="evidence" value="ECO:0007669"/>
    <property type="project" value="InterPro"/>
</dbReference>
<protein>
    <submittedName>
        <fullName evidence="10">Putative acyl-dehydrogenase protein</fullName>
    </submittedName>
</protein>
<dbReference type="InterPro" id="IPR013786">
    <property type="entry name" value="AcylCoA_DH/ox_N"/>
</dbReference>
<evidence type="ECO:0000313" key="10">
    <source>
        <dbReference type="EMBL" id="EON98365.1"/>
    </source>
</evidence>
<accession>R8BGC2</accession>
<feature type="domain" description="Acyl-CoA oxidase/dehydrogenase middle" evidence="8">
    <location>
        <begin position="91"/>
        <end position="183"/>
    </location>
</feature>
<dbReference type="PANTHER" id="PTHR48083:SF15">
    <property type="entry name" value="ACYL-COA DEHYDROGENASE APDG"/>
    <property type="match status" value="1"/>
</dbReference>
<dbReference type="GO" id="GO:0005737">
    <property type="term" value="C:cytoplasm"/>
    <property type="evidence" value="ECO:0007669"/>
    <property type="project" value="TreeGrafter"/>
</dbReference>
<evidence type="ECO:0000256" key="6">
    <source>
        <dbReference type="RuleBase" id="RU362125"/>
    </source>
</evidence>
<dbReference type="SUPFAM" id="SSF47203">
    <property type="entry name" value="Acyl-CoA dehydrogenase C-terminal domain-like"/>
    <property type="match status" value="1"/>
</dbReference>
<evidence type="ECO:0000259" key="9">
    <source>
        <dbReference type="Pfam" id="PF02771"/>
    </source>
</evidence>
<keyword evidence="11" id="KW-1185">Reference proteome</keyword>
<proteinExistence type="inferred from homology"/>
<gene>
    <name evidence="10" type="ORF">UCRPA7_6069</name>
</gene>
<comment type="cofactor">
    <cofactor evidence="1 6">
        <name>FAD</name>
        <dbReference type="ChEBI" id="CHEBI:57692"/>
    </cofactor>
</comment>
<dbReference type="eggNOG" id="KOG0140">
    <property type="taxonomic scope" value="Eukaryota"/>
</dbReference>
<evidence type="ECO:0000259" key="7">
    <source>
        <dbReference type="Pfam" id="PF00441"/>
    </source>
</evidence>
<dbReference type="GeneID" id="19326688"/>
<dbReference type="EMBL" id="KB933218">
    <property type="protein sequence ID" value="EON98365.1"/>
    <property type="molecule type" value="Genomic_DNA"/>
</dbReference>
<keyword evidence="3 6" id="KW-0285">Flavoprotein</keyword>
<evidence type="ECO:0000259" key="8">
    <source>
        <dbReference type="Pfam" id="PF02770"/>
    </source>
</evidence>
<feature type="domain" description="Acyl-CoA dehydrogenase/oxidase C-terminal" evidence="7">
    <location>
        <begin position="199"/>
        <end position="357"/>
    </location>
</feature>
<dbReference type="InterPro" id="IPR046373">
    <property type="entry name" value="Acyl-CoA_Oxase/DH_mid-dom_sf"/>
</dbReference>
<evidence type="ECO:0000256" key="4">
    <source>
        <dbReference type="ARBA" id="ARBA00022827"/>
    </source>
</evidence>
<dbReference type="PANTHER" id="PTHR48083">
    <property type="entry name" value="MEDIUM-CHAIN SPECIFIC ACYL-COA DEHYDROGENASE, MITOCHONDRIAL-RELATED"/>
    <property type="match status" value="1"/>
</dbReference>
<evidence type="ECO:0000256" key="5">
    <source>
        <dbReference type="ARBA" id="ARBA00023002"/>
    </source>
</evidence>
<dbReference type="Pfam" id="PF00441">
    <property type="entry name" value="Acyl-CoA_dh_1"/>
    <property type="match status" value="1"/>
</dbReference>
<comment type="similarity">
    <text evidence="2 6">Belongs to the acyl-CoA dehydrogenase family.</text>
</comment>
<dbReference type="InterPro" id="IPR050741">
    <property type="entry name" value="Acyl-CoA_dehydrogenase"/>
</dbReference>
<dbReference type="GO" id="GO:0033539">
    <property type="term" value="P:fatty acid beta-oxidation using acyl-CoA dehydrogenase"/>
    <property type="evidence" value="ECO:0007669"/>
    <property type="project" value="TreeGrafter"/>
</dbReference>
<dbReference type="InterPro" id="IPR006091">
    <property type="entry name" value="Acyl-CoA_Oxase/DH_mid-dom"/>
</dbReference>
<sequence>MLIPNLPAPLPIKFLKEAGISELPGGLKIEEFDYFHFAIYISEMRRLGISGPTSSLSTGTAYGMPPIIAYGSQQLQKRVLPELLSGKKRICIAITEPDAGSDVANLSTTAEKSSCGKYYIVNGEKKWITNGVWSHYATMAVRTGGPGAAGLSLLLVPLLGQSGVTMRRMKTTGGTTSGTTFIDLEDVKVPVENLIGEEGQGMKMITRNFNHERLAIAIGVCQSARAALSAAFGYVMKREVFGQPLIEQAVVRNRLARCGGELESLWAWIEALVYQMLSSSTGGHGRQDLGGSMALVKARAAIVLDECARTAVLLFGGNGYTRTGQGELVEKIYREIPAARIPGGTEDVMLDLAIRQLVKGFRARSKALGKEKL</sequence>
<reference evidence="11" key="1">
    <citation type="journal article" date="2013" name="Genome Announc.">
        <title>Draft genome sequence of the ascomycete Phaeoacremonium aleophilum strain UCR-PA7, a causal agent of the esca disease complex in grapevines.</title>
        <authorList>
            <person name="Blanco-Ulate B."/>
            <person name="Rolshausen P."/>
            <person name="Cantu D."/>
        </authorList>
    </citation>
    <scope>NUCLEOTIDE SEQUENCE [LARGE SCALE GENOMIC DNA]</scope>
    <source>
        <strain evidence="11">UCR-PA7</strain>
    </source>
</reference>
<dbReference type="OrthoDB" id="10254877at2759"/>
<dbReference type="SUPFAM" id="SSF56645">
    <property type="entry name" value="Acyl-CoA dehydrogenase NM domain-like"/>
    <property type="match status" value="1"/>
</dbReference>
<dbReference type="Gene3D" id="1.20.140.10">
    <property type="entry name" value="Butyryl-CoA Dehydrogenase, subunit A, domain 3"/>
    <property type="match status" value="1"/>
</dbReference>
<feature type="domain" description="Acyl-CoA dehydrogenase/oxidase N-terminal" evidence="9">
    <location>
        <begin position="22"/>
        <end position="87"/>
    </location>
</feature>
<dbReference type="InterPro" id="IPR037069">
    <property type="entry name" value="AcylCoA_DH/ox_N_sf"/>
</dbReference>
<dbReference type="InterPro" id="IPR009100">
    <property type="entry name" value="AcylCoA_DH/oxidase_NM_dom_sf"/>
</dbReference>
<dbReference type="GO" id="GO:0003995">
    <property type="term" value="F:acyl-CoA dehydrogenase activity"/>
    <property type="evidence" value="ECO:0007669"/>
    <property type="project" value="TreeGrafter"/>
</dbReference>
<evidence type="ECO:0000256" key="2">
    <source>
        <dbReference type="ARBA" id="ARBA00009347"/>
    </source>
</evidence>
<dbReference type="InterPro" id="IPR036250">
    <property type="entry name" value="AcylCo_DH-like_C"/>
</dbReference>
<keyword evidence="5 6" id="KW-0560">Oxidoreductase</keyword>
<dbReference type="Gene3D" id="1.10.540.10">
    <property type="entry name" value="Acyl-CoA dehydrogenase/oxidase, N-terminal domain"/>
    <property type="match status" value="1"/>
</dbReference>
<dbReference type="InterPro" id="IPR009075">
    <property type="entry name" value="AcylCo_DH/oxidase_C"/>
</dbReference>
<evidence type="ECO:0000256" key="3">
    <source>
        <dbReference type="ARBA" id="ARBA00022630"/>
    </source>
</evidence>
<dbReference type="Pfam" id="PF02771">
    <property type="entry name" value="Acyl-CoA_dh_N"/>
    <property type="match status" value="1"/>
</dbReference>
<dbReference type="Gene3D" id="2.40.110.10">
    <property type="entry name" value="Butyryl-CoA Dehydrogenase, subunit A, domain 2"/>
    <property type="match status" value="1"/>
</dbReference>
<name>R8BGC2_PHAM7</name>